<evidence type="ECO:0000313" key="3">
    <source>
        <dbReference type="Proteomes" id="UP001153365"/>
    </source>
</evidence>
<gene>
    <name evidence="2" type="ORF">PPACK8108_LOCUS22881</name>
</gene>
<dbReference type="AlphaFoldDB" id="A0AAV0BNR3"/>
<organism evidence="2 3">
    <name type="scientific">Phakopsora pachyrhizi</name>
    <name type="common">Asian soybean rust disease fungus</name>
    <dbReference type="NCBI Taxonomy" id="170000"/>
    <lineage>
        <taxon>Eukaryota</taxon>
        <taxon>Fungi</taxon>
        <taxon>Dikarya</taxon>
        <taxon>Basidiomycota</taxon>
        <taxon>Pucciniomycotina</taxon>
        <taxon>Pucciniomycetes</taxon>
        <taxon>Pucciniales</taxon>
        <taxon>Phakopsoraceae</taxon>
        <taxon>Phakopsora</taxon>
    </lineage>
</organism>
<evidence type="ECO:0008006" key="4">
    <source>
        <dbReference type="Google" id="ProtNLM"/>
    </source>
</evidence>
<feature type="compositionally biased region" description="Polar residues" evidence="1">
    <location>
        <begin position="313"/>
        <end position="368"/>
    </location>
</feature>
<reference evidence="2" key="1">
    <citation type="submission" date="2022-06" db="EMBL/GenBank/DDBJ databases">
        <authorList>
            <consortium name="SYNGENTA / RWTH Aachen University"/>
        </authorList>
    </citation>
    <scope>NUCLEOTIDE SEQUENCE</scope>
</reference>
<feature type="region of interest" description="Disordered" evidence="1">
    <location>
        <begin position="19"/>
        <end position="50"/>
    </location>
</feature>
<proteinExistence type="predicted"/>
<accession>A0AAV0BNR3</accession>
<sequence>MVRVLEMLAFWRRRDPNRRRVNLIPNPSDSDHRHLNTNDHSLSSSTTTLPGNHSATFLVPDLGDIRPFLDRSSGPVSMRELLSAISGSEIGSNNQKGHPATSHKDPLHVRLEENVSRNRGKRKLDESQEFSDSFIENQLDILSSQKDEHLGNFKAEQMVGRPATVQSFRSKRARILPIKELGPVNPSTKESDTERLNLIHGLPPEVWYKVFSYNGLAEILALVPWNRQQFRNWSLDQPSRSQVSLALRSQRERHDLIRLCKGLSELARKAACHTLVLGSARMVAQVTQKLEADSKLSWGVQSLILVLPPSTRPPTSQITPRSTPQRNRSTIPQSSTAISISHQSPSVRSLRSRAANPSIQINNETDPSSGLRRQVFLKKNMGRKGLPSATVASNLESPGARTIRNERLNPSSPDSAEEERESLEQEWEDEEAVCGTNLPSLLLSVGRTLKVCCLFGTERVVTRALRSLSVLSNFLSGLSELYVNGGGESMDLFTLIQGLTSLSNRPTGTLLRIISISGPLSTLFNARSPSASPEPNGHWSNRRVPSGTTTSSSIHLRSSSSSTATASSQKSLSVQHICLGDGIPLTAEELNWLITNTSSGKSPAIKTLQVCLKASPENHQSLLRASVRSNGSISSQATSRSSLSTNASLSRVFERIGSSLISLMISEDWNEPISMESQKRQKSGVKGGDGSEEKILDEALAFCSRLERLGLSDGQMYSSRLLSVLPFTLKEIEIWDGPRSGTGKVEGSGGFSAEDVVLARSEAALFGLERIYIRRKDSSSISGRW</sequence>
<feature type="region of interest" description="Disordered" evidence="1">
    <location>
        <begin position="387"/>
        <end position="426"/>
    </location>
</feature>
<feature type="compositionally biased region" description="Basic and acidic residues" evidence="1">
    <location>
        <begin position="102"/>
        <end position="116"/>
    </location>
</feature>
<evidence type="ECO:0000313" key="2">
    <source>
        <dbReference type="EMBL" id="CAH7687998.1"/>
    </source>
</evidence>
<dbReference type="EMBL" id="CALTRL010005935">
    <property type="protein sequence ID" value="CAH7687998.1"/>
    <property type="molecule type" value="Genomic_DNA"/>
</dbReference>
<name>A0AAV0BNR3_PHAPC</name>
<feature type="compositionally biased region" description="Acidic residues" evidence="1">
    <location>
        <begin position="415"/>
        <end position="426"/>
    </location>
</feature>
<feature type="region of interest" description="Disordered" evidence="1">
    <location>
        <begin position="526"/>
        <end position="567"/>
    </location>
</feature>
<feature type="compositionally biased region" description="Polar residues" evidence="1">
    <location>
        <begin position="38"/>
        <end position="50"/>
    </location>
</feature>
<feature type="compositionally biased region" description="Low complexity" evidence="1">
    <location>
        <begin position="548"/>
        <end position="567"/>
    </location>
</feature>
<feature type="region of interest" description="Disordered" evidence="1">
    <location>
        <begin position="89"/>
        <end position="129"/>
    </location>
</feature>
<evidence type="ECO:0000256" key="1">
    <source>
        <dbReference type="SAM" id="MobiDB-lite"/>
    </source>
</evidence>
<keyword evidence="3" id="KW-1185">Reference proteome</keyword>
<dbReference type="Proteomes" id="UP001153365">
    <property type="component" value="Unassembled WGS sequence"/>
</dbReference>
<comment type="caution">
    <text evidence="2">The sequence shown here is derived from an EMBL/GenBank/DDBJ whole genome shotgun (WGS) entry which is preliminary data.</text>
</comment>
<feature type="region of interest" description="Disordered" evidence="1">
    <location>
        <begin position="309"/>
        <end position="371"/>
    </location>
</feature>
<protein>
    <recommendedName>
        <fullName evidence="4">F-box domain-containing protein</fullName>
    </recommendedName>
</protein>